<keyword evidence="1" id="KW-0805">Transcription regulation</keyword>
<feature type="domain" description="PAS" evidence="5">
    <location>
        <begin position="519"/>
        <end position="589"/>
    </location>
</feature>
<accession>A0ABD5Y8V8</accession>
<dbReference type="Pfam" id="PF08447">
    <property type="entry name" value="PAS_3"/>
    <property type="match status" value="1"/>
</dbReference>
<evidence type="ECO:0000259" key="5">
    <source>
        <dbReference type="PROSITE" id="PS50112"/>
    </source>
</evidence>
<dbReference type="InterPro" id="IPR031803">
    <property type="entry name" value="BAT_GAF/HTH-assoc"/>
</dbReference>
<dbReference type="SMART" id="SM00065">
    <property type="entry name" value="GAF"/>
    <property type="match status" value="1"/>
</dbReference>
<dbReference type="InterPro" id="IPR000014">
    <property type="entry name" value="PAS"/>
</dbReference>
<feature type="domain" description="PAC" evidence="6">
    <location>
        <begin position="590"/>
        <end position="643"/>
    </location>
</feature>
<dbReference type="InterPro" id="IPR013656">
    <property type="entry name" value="PAS_4"/>
</dbReference>
<dbReference type="InterPro" id="IPR007050">
    <property type="entry name" value="HTH_bacterioopsin"/>
</dbReference>
<dbReference type="InterPro" id="IPR003660">
    <property type="entry name" value="HAMP_dom"/>
</dbReference>
<evidence type="ECO:0000256" key="4">
    <source>
        <dbReference type="SAM" id="MobiDB-lite"/>
    </source>
</evidence>
<dbReference type="GeneID" id="78821150"/>
<feature type="domain" description="PAC" evidence="6">
    <location>
        <begin position="1219"/>
        <end position="1270"/>
    </location>
</feature>
<dbReference type="InterPro" id="IPR003018">
    <property type="entry name" value="GAF"/>
</dbReference>
<feature type="domain" description="PAC" evidence="6">
    <location>
        <begin position="847"/>
        <end position="899"/>
    </location>
</feature>
<dbReference type="Pfam" id="PF04967">
    <property type="entry name" value="HTH_10"/>
    <property type="match status" value="1"/>
</dbReference>
<dbReference type="SUPFAM" id="SSF55781">
    <property type="entry name" value="GAF domain-like"/>
    <property type="match status" value="2"/>
</dbReference>
<dbReference type="NCBIfam" id="TIGR00229">
    <property type="entry name" value="sensory_box"/>
    <property type="match status" value="9"/>
</dbReference>
<evidence type="ECO:0000259" key="7">
    <source>
        <dbReference type="PROSITE" id="PS50885"/>
    </source>
</evidence>
<dbReference type="InterPro" id="IPR052155">
    <property type="entry name" value="Biofilm_reg_signaling"/>
</dbReference>
<evidence type="ECO:0000259" key="6">
    <source>
        <dbReference type="PROSITE" id="PS50113"/>
    </source>
</evidence>
<evidence type="ECO:0000256" key="2">
    <source>
        <dbReference type="ARBA" id="ARBA00023163"/>
    </source>
</evidence>
<dbReference type="SUPFAM" id="SSF55785">
    <property type="entry name" value="PYP-like sensor domain (PAS domain)"/>
    <property type="match status" value="9"/>
</dbReference>
<name>A0ABD5Y8V8_9EURY</name>
<dbReference type="SMART" id="SM00086">
    <property type="entry name" value="PAC"/>
    <property type="match status" value="9"/>
</dbReference>
<feature type="domain" description="PAC" evidence="6">
    <location>
        <begin position="223"/>
        <end position="275"/>
    </location>
</feature>
<evidence type="ECO:0000256" key="3">
    <source>
        <dbReference type="ARBA" id="ARBA00023224"/>
    </source>
</evidence>
<dbReference type="PROSITE" id="PS50113">
    <property type="entry name" value="PAC"/>
    <property type="match status" value="8"/>
</dbReference>
<feature type="domain" description="PAS" evidence="5">
    <location>
        <begin position="1162"/>
        <end position="1216"/>
    </location>
</feature>
<sequence>MDAGSIRDAVVGRCAGDRGDRIERDAPESSRTGDGVMSGGRGAAGRHGVLALAALVFGSAAIALTAAHGPSAPRAGTGTVVGLLTTGVVGLAASSDGEDAIAALTEKIARVREGEDVAFETDREGELGELTEAVEGLADDLRECERERDLRERVIDSAPVGVTVADATAEDCPLVAVNERFEEITGYDESECVGENCRFLQGEGTEEEPVAAMRRAVEAREETTVELRNYRKDGTEFWNRVRIAPVENEEGEVTHFVGFQEDVTDRKEREEELQRRGSLLDAVFDQLPLHIYVKDREARHLRYSTAFAAESGPDLTDAEVLGKTDPEVFDADFAEQSYEDDLQVIESGEPLVNREEYVDHADEWNLTTKVPWRGADGEIRGLIGVSRQITERKRRQQELEQYRAYTNDILDAIDDVFYVLDAEGELRRWNETLAEVTGYGDDELASMHATDLIAESDRDAIRRGIANIDRAAGVPLEARLETRDGETIPYEIVASPMENPDGERVIVGIGRDVSERKERERQLEAIVENTEDPIYIKDREGRYQFVNEATATHFGLTPEEMVGRTDEDLFDEATVEDIRADDRRVVQRGESVSREVIRPIDGDERIFLDHKYPYRDDDGEIIGLMGISRDITDRKAAERELREREQRLEEYKEYTEDILDAIDDVFYVFDDAGEIKRWNESFAEVTGYTDAEIESMHGTEFFPESEHAQIAEAIASVFATGDDGRVEASVLTKDGQRIPYEFVASRLENPDGEYVLVGIGRDVSVRKARERELRTTKERLQKFIDTSPVGVVATDPDGRVTLWNDAMEDIFGWSEEEILWEPYPAVPDDEEGDDGVRQRVLDGESVSGVELQRVRKDGERIDISLSTGPVRDEDGEVTEIVGYIEDITERKERERELAARSAAMEQASDGIAILDEDSVYEFVNQAHAEVYGYDDPSAFLGETWELCYDEPERERLAEEAIPTLLNEGEWRGEAVGLRADGERFMQELSLTVLDDGRQICVIRDITDRKERERELERYETVAQTASDVIVTIDTDSVIRDVNPAARDVFGYEPDELVGESLSVLMPDRLTEGHFAALDHYLRSGERTVDWDHVEFPGVRADGAEVPLGISFSEYEHGGERYFAGIIRDVSERVERERELERTTDLLARAEEMADVGGWTATVREDGEDQVRWTDNVYEIFGVPREEGPLVEGVLDRIHPEDRDAHRRNLDRARASGESWDTEYRVIRDDGSERWVHSICEPVVEDGDVVELRGSLQDVTERKERELALESLHEATRGLLGVEDDAETAELVVDTAHAVLDVAGVAVYLLDDTTNQLDALACSEGFEALCDAGPVGAGAGDSLLWNAYVTGTPTVFDDTQTAAQSSVFGQDVGGGLLVPIGDHGVFVVATRERAVDQATRRLAETLVATTEAAFDRLASEETLRERDQELEARNRRLRRQIQITDLLRRIDQSLIQAESREAIESAVCDRLVESDDVAFAWIGSLDPAGDRVEPSAWAGDGADYLDAVSLATGSAEPAVATAISEQPTVVRNVVDDLKREDWRQTALSEGFQSVLSVPIAFEEYFYGVLTVYAGEPDAFGDLEREVFAELGENVAHSMNAVETQRALHTDQRVELTLEFDAGDDVLGRLATEADCEIEFAGLSTHSDAETGLFVTASGAPAERVAAVLEDLVSVSDYRLVSDGDGDDEGGDDGSSLFEVTVGGDALPARFVRHGAGPQSIRATAAGIEAVADVPTGTDVREFVEMLAETHPSAELVSRRTVERGDEAGGTFAASLFEALTDRQLEVLRTAYFAGFFEWPRTSTGEDVAEMLDVSQPTVNRHLRLGQQRLLRQLFEESAAEVGATAD</sequence>
<feature type="domain" description="PAS" evidence="5">
    <location>
        <begin position="776"/>
        <end position="819"/>
    </location>
</feature>
<feature type="domain" description="HAMP" evidence="7">
    <location>
        <begin position="100"/>
        <end position="146"/>
    </location>
</feature>
<feature type="domain" description="PAS" evidence="5">
    <location>
        <begin position="147"/>
        <end position="220"/>
    </location>
</feature>
<proteinExistence type="predicted"/>
<dbReference type="Gene3D" id="2.10.70.100">
    <property type="match status" value="1"/>
</dbReference>
<dbReference type="Gene3D" id="3.30.450.40">
    <property type="match status" value="2"/>
</dbReference>
<gene>
    <name evidence="8" type="ORF">ACFQMA_13555</name>
</gene>
<feature type="region of interest" description="Disordered" evidence="4">
    <location>
        <begin position="17"/>
        <end position="40"/>
    </location>
</feature>
<dbReference type="InterPro" id="IPR001610">
    <property type="entry name" value="PAC"/>
</dbReference>
<dbReference type="Pfam" id="PF00989">
    <property type="entry name" value="PAS"/>
    <property type="match status" value="1"/>
</dbReference>
<dbReference type="InterPro" id="IPR000700">
    <property type="entry name" value="PAS-assoc_C"/>
</dbReference>
<dbReference type="SMART" id="SM00091">
    <property type="entry name" value="PAS"/>
    <property type="match status" value="9"/>
</dbReference>
<feature type="domain" description="PAC" evidence="6">
    <location>
        <begin position="346"/>
        <end position="401"/>
    </location>
</feature>
<dbReference type="Proteomes" id="UP001596432">
    <property type="component" value="Unassembled WGS sequence"/>
</dbReference>
<dbReference type="Pfam" id="PF08448">
    <property type="entry name" value="PAS_4"/>
    <property type="match status" value="4"/>
</dbReference>
<feature type="domain" description="PAS" evidence="5">
    <location>
        <begin position="1014"/>
        <end position="1067"/>
    </location>
</feature>
<dbReference type="Pfam" id="PF15915">
    <property type="entry name" value="BAT"/>
    <property type="match status" value="1"/>
</dbReference>
<dbReference type="Pfam" id="PF13426">
    <property type="entry name" value="PAS_9"/>
    <property type="match status" value="3"/>
</dbReference>
<protein>
    <submittedName>
        <fullName evidence="8">PAS domain S-box protein</fullName>
    </submittedName>
</protein>
<evidence type="ECO:0000313" key="9">
    <source>
        <dbReference type="Proteomes" id="UP001596432"/>
    </source>
</evidence>
<feature type="domain" description="PAS" evidence="5">
    <location>
        <begin position="402"/>
        <end position="472"/>
    </location>
</feature>
<dbReference type="Pfam" id="PF13185">
    <property type="entry name" value="GAF_2"/>
    <property type="match status" value="2"/>
</dbReference>
<feature type="domain" description="PAC" evidence="6">
    <location>
        <begin position="1091"/>
        <end position="1141"/>
    </location>
</feature>
<evidence type="ECO:0000313" key="8">
    <source>
        <dbReference type="EMBL" id="MFC7140844.1"/>
    </source>
</evidence>
<dbReference type="InterPro" id="IPR013767">
    <property type="entry name" value="PAS_fold"/>
</dbReference>
<dbReference type="CDD" id="cd00130">
    <property type="entry name" value="PAS"/>
    <property type="match status" value="8"/>
</dbReference>
<feature type="compositionally biased region" description="Basic and acidic residues" evidence="4">
    <location>
        <begin position="17"/>
        <end position="28"/>
    </location>
</feature>
<dbReference type="RefSeq" id="WP_274321931.1">
    <property type="nucleotide sequence ID" value="NZ_CP118158.1"/>
</dbReference>
<dbReference type="Gene3D" id="3.30.450.20">
    <property type="entry name" value="PAS domain"/>
    <property type="match status" value="9"/>
</dbReference>
<dbReference type="PANTHER" id="PTHR44757">
    <property type="entry name" value="DIGUANYLATE CYCLASE DGCP"/>
    <property type="match status" value="1"/>
</dbReference>
<dbReference type="InterPro" id="IPR035965">
    <property type="entry name" value="PAS-like_dom_sf"/>
</dbReference>
<reference evidence="8 9" key="1">
    <citation type="journal article" date="2019" name="Int. J. Syst. Evol. Microbiol.">
        <title>The Global Catalogue of Microorganisms (GCM) 10K type strain sequencing project: providing services to taxonomists for standard genome sequencing and annotation.</title>
        <authorList>
            <consortium name="The Broad Institute Genomics Platform"/>
            <consortium name="The Broad Institute Genome Sequencing Center for Infectious Disease"/>
            <person name="Wu L."/>
            <person name="Ma J."/>
        </authorList>
    </citation>
    <scope>NUCLEOTIDE SEQUENCE [LARGE SCALE GENOMIC DNA]</scope>
    <source>
        <strain evidence="8 9">XZYJT29</strain>
    </source>
</reference>
<dbReference type="PROSITE" id="PS50885">
    <property type="entry name" value="HAMP"/>
    <property type="match status" value="1"/>
</dbReference>
<dbReference type="EMBL" id="JBHTAS010000001">
    <property type="protein sequence ID" value="MFC7140844.1"/>
    <property type="molecule type" value="Genomic_DNA"/>
</dbReference>
<feature type="domain" description="PAC" evidence="6">
    <location>
        <begin position="724"/>
        <end position="775"/>
    </location>
</feature>
<keyword evidence="2" id="KW-0804">Transcription</keyword>
<evidence type="ECO:0000256" key="1">
    <source>
        <dbReference type="ARBA" id="ARBA00023015"/>
    </source>
</evidence>
<feature type="domain" description="PAC" evidence="6">
    <location>
        <begin position="474"/>
        <end position="525"/>
    </location>
</feature>
<comment type="caution">
    <text evidence="8">The sequence shown here is derived from an EMBL/GenBank/DDBJ whole genome shotgun (WGS) entry which is preliminary data.</text>
</comment>
<dbReference type="PANTHER" id="PTHR44757:SF2">
    <property type="entry name" value="BIOFILM ARCHITECTURE MAINTENANCE PROTEIN MBAA"/>
    <property type="match status" value="1"/>
</dbReference>
<dbReference type="InterPro" id="IPR029016">
    <property type="entry name" value="GAF-like_dom_sf"/>
</dbReference>
<dbReference type="GO" id="GO:0007165">
    <property type="term" value="P:signal transduction"/>
    <property type="evidence" value="ECO:0007669"/>
    <property type="project" value="UniProtKB-KW"/>
</dbReference>
<organism evidence="8 9">
    <name type="scientific">Halosimplex aquaticum</name>
    <dbReference type="NCBI Taxonomy" id="3026162"/>
    <lineage>
        <taxon>Archaea</taxon>
        <taxon>Methanobacteriati</taxon>
        <taxon>Methanobacteriota</taxon>
        <taxon>Stenosarchaea group</taxon>
        <taxon>Halobacteria</taxon>
        <taxon>Halobacteriales</taxon>
        <taxon>Haloarculaceae</taxon>
        <taxon>Halosimplex</taxon>
    </lineage>
</organism>
<feature type="domain" description="PAS" evidence="5">
    <location>
        <begin position="651"/>
        <end position="721"/>
    </location>
</feature>
<dbReference type="PROSITE" id="PS50112">
    <property type="entry name" value="PAS"/>
    <property type="match status" value="7"/>
</dbReference>
<keyword evidence="9" id="KW-1185">Reference proteome</keyword>
<dbReference type="InterPro" id="IPR013655">
    <property type="entry name" value="PAS_fold_3"/>
</dbReference>
<keyword evidence="3" id="KW-0807">Transducer</keyword>